<sequence>MVLRVLKYINKYRNIIIIYFLILAYFLTWVPKEFNHSFDGVKYRLNSDKIIKETRVVFEGVLIKPIFGGNSFSGTITIDGVKYNVFELKFDEFNSASINGLKDSGASFSLGYIYFDKAYESFTITLYEKKGLNSYGWNPENGLMVTAPAQNRAEAVELANYHLQKKMIKRGTARFN</sequence>
<gene>
    <name evidence="2" type="ORF">SAMN02194393_02180</name>
</gene>
<keyword evidence="1" id="KW-0472">Membrane</keyword>
<evidence type="ECO:0000313" key="2">
    <source>
        <dbReference type="EMBL" id="SKC68737.1"/>
    </source>
</evidence>
<dbReference type="OrthoDB" id="1954992at2"/>
<dbReference type="RefSeq" id="WP_079491597.1">
    <property type="nucleotide sequence ID" value="NZ_FUZT01000005.1"/>
</dbReference>
<reference evidence="2 3" key="1">
    <citation type="submission" date="2017-02" db="EMBL/GenBank/DDBJ databases">
        <authorList>
            <person name="Peterson S.W."/>
        </authorList>
    </citation>
    <scope>NUCLEOTIDE SEQUENCE [LARGE SCALE GENOMIC DNA]</scope>
    <source>
        <strain evidence="2 3">M1</strain>
    </source>
</reference>
<keyword evidence="1" id="KW-0812">Transmembrane</keyword>
<evidence type="ECO:0000313" key="3">
    <source>
        <dbReference type="Proteomes" id="UP000190285"/>
    </source>
</evidence>
<dbReference type="EMBL" id="FUZT01000005">
    <property type="protein sequence ID" value="SKC68737.1"/>
    <property type="molecule type" value="Genomic_DNA"/>
</dbReference>
<keyword evidence="3" id="KW-1185">Reference proteome</keyword>
<dbReference type="Proteomes" id="UP000190285">
    <property type="component" value="Unassembled WGS sequence"/>
</dbReference>
<feature type="transmembrane region" description="Helical" evidence="1">
    <location>
        <begin position="12"/>
        <end position="30"/>
    </location>
</feature>
<organism evidence="2 3">
    <name type="scientific">Maledivibacter halophilus</name>
    <dbReference type="NCBI Taxonomy" id="36842"/>
    <lineage>
        <taxon>Bacteria</taxon>
        <taxon>Bacillati</taxon>
        <taxon>Bacillota</taxon>
        <taxon>Clostridia</taxon>
        <taxon>Peptostreptococcales</taxon>
        <taxon>Caminicellaceae</taxon>
        <taxon>Maledivibacter</taxon>
    </lineage>
</organism>
<proteinExistence type="predicted"/>
<keyword evidence="1" id="KW-1133">Transmembrane helix</keyword>
<evidence type="ECO:0000256" key="1">
    <source>
        <dbReference type="SAM" id="Phobius"/>
    </source>
</evidence>
<protein>
    <submittedName>
        <fullName evidence="2">Uncharacterized protein</fullName>
    </submittedName>
</protein>
<dbReference type="AlphaFoldDB" id="A0A1T5KYA2"/>
<accession>A0A1T5KYA2</accession>
<dbReference type="STRING" id="36842.SAMN02194393_02180"/>
<name>A0A1T5KYA2_9FIRM</name>